<sequence>MKNALLKLTFCLVFLISSAGIAQALNKKSLTSELGKTEGISLDAKQKSSFDKANNDLVTGLFDLDKKKLPQADRDSKIDGLFDKRDKSLSSSLGADKYTDVKKKTDKNIKQLKRKVKLAKLVL</sequence>
<organism evidence="3 4">
    <name type="scientific">Flavobacterium cupriresistens</name>
    <dbReference type="NCBI Taxonomy" id="2893885"/>
    <lineage>
        <taxon>Bacteria</taxon>
        <taxon>Pseudomonadati</taxon>
        <taxon>Bacteroidota</taxon>
        <taxon>Flavobacteriia</taxon>
        <taxon>Flavobacteriales</taxon>
        <taxon>Flavobacteriaceae</taxon>
        <taxon>Flavobacterium</taxon>
    </lineage>
</organism>
<feature type="chain" id="PRO_5046000814" evidence="2">
    <location>
        <begin position="25"/>
        <end position="123"/>
    </location>
</feature>
<dbReference type="Proteomes" id="UP001273350">
    <property type="component" value="Unassembled WGS sequence"/>
</dbReference>
<keyword evidence="2" id="KW-0732">Signal</keyword>
<proteinExistence type="predicted"/>
<accession>A0ABU4R962</accession>
<protein>
    <submittedName>
        <fullName evidence="3">Uncharacterized protein</fullName>
    </submittedName>
</protein>
<keyword evidence="4" id="KW-1185">Reference proteome</keyword>
<reference evidence="3 4" key="1">
    <citation type="submission" date="2023-11" db="EMBL/GenBank/DDBJ databases">
        <title>Unpublished Manusciprt.</title>
        <authorList>
            <person name="Saticioglu I.B."/>
            <person name="Ay H."/>
            <person name="Ajmi N."/>
            <person name="Altun S."/>
            <person name="Duman M."/>
        </authorList>
    </citation>
    <scope>NUCLEOTIDE SEQUENCE [LARGE SCALE GENOMIC DNA]</scope>
    <source>
        <strain evidence="3 4">Fl-318</strain>
    </source>
</reference>
<evidence type="ECO:0000256" key="2">
    <source>
        <dbReference type="SAM" id="SignalP"/>
    </source>
</evidence>
<feature type="coiled-coil region" evidence="1">
    <location>
        <begin position="95"/>
        <end position="122"/>
    </location>
</feature>
<name>A0ABU4R962_9FLAO</name>
<keyword evidence="1" id="KW-0175">Coiled coil</keyword>
<dbReference type="RefSeq" id="WP_230004980.1">
    <property type="nucleotide sequence ID" value="NZ_CP087134.1"/>
</dbReference>
<evidence type="ECO:0000256" key="1">
    <source>
        <dbReference type="SAM" id="Coils"/>
    </source>
</evidence>
<dbReference type="EMBL" id="JAWXVI010000002">
    <property type="protein sequence ID" value="MDX6188553.1"/>
    <property type="molecule type" value="Genomic_DNA"/>
</dbReference>
<comment type="caution">
    <text evidence="3">The sequence shown here is derived from an EMBL/GenBank/DDBJ whole genome shotgun (WGS) entry which is preliminary data.</text>
</comment>
<gene>
    <name evidence="3" type="ORF">SGQ83_04255</name>
</gene>
<feature type="signal peptide" evidence="2">
    <location>
        <begin position="1"/>
        <end position="24"/>
    </location>
</feature>
<evidence type="ECO:0000313" key="4">
    <source>
        <dbReference type="Proteomes" id="UP001273350"/>
    </source>
</evidence>
<evidence type="ECO:0000313" key="3">
    <source>
        <dbReference type="EMBL" id="MDX6188553.1"/>
    </source>
</evidence>